<gene>
    <name evidence="2" type="ORF">DFR71_2335</name>
</gene>
<dbReference type="RefSeq" id="WP_067453929.1">
    <property type="nucleotide sequence ID" value="NZ_SMFR01000001.1"/>
</dbReference>
<protein>
    <recommendedName>
        <fullName evidence="1">DUF1508 domain-containing protein</fullName>
    </recommendedName>
</protein>
<dbReference type="Gene3D" id="2.30.29.80">
    <property type="match status" value="1"/>
</dbReference>
<dbReference type="EMBL" id="SMFR01000001">
    <property type="protein sequence ID" value="TCK01308.1"/>
    <property type="molecule type" value="Genomic_DNA"/>
</dbReference>
<dbReference type="InterPro" id="IPR051141">
    <property type="entry name" value="UPF0339_domain"/>
</dbReference>
<comment type="caution">
    <text evidence="2">The sequence shown here is derived from an EMBL/GenBank/DDBJ whole genome shotgun (WGS) entry which is preliminary data.</text>
</comment>
<sequence length="60" mass="6427">MAGKFELFKDKGGKFRFHLKAGNGEIVLESQGYESKDGAKKGIASIQTNAPDAQVLDLTA</sequence>
<dbReference type="Proteomes" id="UP000294856">
    <property type="component" value="Unassembled WGS sequence"/>
</dbReference>
<evidence type="ECO:0000313" key="2">
    <source>
        <dbReference type="EMBL" id="TCK01308.1"/>
    </source>
</evidence>
<proteinExistence type="predicted"/>
<keyword evidence="3" id="KW-1185">Reference proteome</keyword>
<evidence type="ECO:0000313" key="3">
    <source>
        <dbReference type="Proteomes" id="UP000294856"/>
    </source>
</evidence>
<dbReference type="InterPro" id="IPR036913">
    <property type="entry name" value="YegP-like_sf"/>
</dbReference>
<accession>A0A4R1G153</accession>
<dbReference type="InterPro" id="IPR010879">
    <property type="entry name" value="DUF1508"/>
</dbReference>
<dbReference type="SUPFAM" id="SSF160113">
    <property type="entry name" value="YegP-like"/>
    <property type="match status" value="1"/>
</dbReference>
<name>A0A4R1G153_9NOCA</name>
<reference evidence="2 3" key="1">
    <citation type="submission" date="2019-03" db="EMBL/GenBank/DDBJ databases">
        <title>Genomic Encyclopedia of Type Strains, Phase IV (KMG-IV): sequencing the most valuable type-strain genomes for metagenomic binning, comparative biology and taxonomic classification.</title>
        <authorList>
            <person name="Goeker M."/>
        </authorList>
    </citation>
    <scope>NUCLEOTIDE SEQUENCE [LARGE SCALE GENOMIC DNA]</scope>
    <source>
        <strain evidence="2 3">DSM 44684</strain>
    </source>
</reference>
<dbReference type="AlphaFoldDB" id="A0A4R1G153"/>
<evidence type="ECO:0000259" key="1">
    <source>
        <dbReference type="Pfam" id="PF07411"/>
    </source>
</evidence>
<dbReference type="PANTHER" id="PTHR40606:SF1">
    <property type="entry name" value="UPF0339 PROTEIN YEGP"/>
    <property type="match status" value="1"/>
</dbReference>
<feature type="domain" description="DUF1508" evidence="1">
    <location>
        <begin position="10"/>
        <end position="57"/>
    </location>
</feature>
<dbReference type="STRING" id="1210063.GCA_001612665_04228"/>
<dbReference type="PANTHER" id="PTHR40606">
    <property type="match status" value="1"/>
</dbReference>
<dbReference type="OrthoDB" id="9802792at2"/>
<organism evidence="2 3">
    <name type="scientific">Nocardia alba</name>
    <dbReference type="NCBI Taxonomy" id="225051"/>
    <lineage>
        <taxon>Bacteria</taxon>
        <taxon>Bacillati</taxon>
        <taxon>Actinomycetota</taxon>
        <taxon>Actinomycetes</taxon>
        <taxon>Mycobacteriales</taxon>
        <taxon>Nocardiaceae</taxon>
        <taxon>Nocardia</taxon>
    </lineage>
</organism>
<dbReference type="Pfam" id="PF07411">
    <property type="entry name" value="DUF1508"/>
    <property type="match status" value="1"/>
</dbReference>